<dbReference type="PANTHER" id="PTHR35889">
    <property type="entry name" value="CYCLOINULO-OLIGOSACCHARIDE FRUCTANOTRANSFERASE-RELATED"/>
    <property type="match status" value="1"/>
</dbReference>
<dbReference type="InterPro" id="IPR011444">
    <property type="entry name" value="DUF1549"/>
</dbReference>
<evidence type="ECO:0000313" key="5">
    <source>
        <dbReference type="Proteomes" id="UP000315003"/>
    </source>
</evidence>
<evidence type="ECO:0000313" key="4">
    <source>
        <dbReference type="EMBL" id="QDT58546.1"/>
    </source>
</evidence>
<evidence type="ECO:0000259" key="3">
    <source>
        <dbReference type="Pfam" id="PF07587"/>
    </source>
</evidence>
<feature type="region of interest" description="Disordered" evidence="1">
    <location>
        <begin position="27"/>
        <end position="51"/>
    </location>
</feature>
<dbReference type="Pfam" id="PF07587">
    <property type="entry name" value="PSD1"/>
    <property type="match status" value="1"/>
</dbReference>
<accession>A0A517SQZ5</accession>
<proteinExistence type="predicted"/>
<dbReference type="InterPro" id="IPR022655">
    <property type="entry name" value="DUF1553"/>
</dbReference>
<name>A0A517SQZ5_9BACT</name>
<dbReference type="OrthoDB" id="289126at2"/>
<evidence type="ECO:0008006" key="6">
    <source>
        <dbReference type="Google" id="ProtNLM"/>
    </source>
</evidence>
<organism evidence="4 5">
    <name type="scientific">Stieleria bergensis</name>
    <dbReference type="NCBI Taxonomy" id="2528025"/>
    <lineage>
        <taxon>Bacteria</taxon>
        <taxon>Pseudomonadati</taxon>
        <taxon>Planctomycetota</taxon>
        <taxon>Planctomycetia</taxon>
        <taxon>Pirellulales</taxon>
        <taxon>Pirellulaceae</taxon>
        <taxon>Stieleria</taxon>
    </lineage>
</organism>
<dbReference type="AlphaFoldDB" id="A0A517SQZ5"/>
<dbReference type="Proteomes" id="UP000315003">
    <property type="component" value="Chromosome"/>
</dbReference>
<evidence type="ECO:0000256" key="1">
    <source>
        <dbReference type="SAM" id="MobiDB-lite"/>
    </source>
</evidence>
<dbReference type="Pfam" id="PF07583">
    <property type="entry name" value="PSCyt2"/>
    <property type="match status" value="1"/>
</dbReference>
<keyword evidence="5" id="KW-1185">Reference proteome</keyword>
<dbReference type="EMBL" id="CP036272">
    <property type="protein sequence ID" value="QDT58546.1"/>
    <property type="molecule type" value="Genomic_DNA"/>
</dbReference>
<evidence type="ECO:0000259" key="2">
    <source>
        <dbReference type="Pfam" id="PF07583"/>
    </source>
</evidence>
<dbReference type="PANTHER" id="PTHR35889:SF3">
    <property type="entry name" value="F-BOX DOMAIN-CONTAINING PROTEIN"/>
    <property type="match status" value="1"/>
</dbReference>
<protein>
    <recommendedName>
        <fullName evidence="6">Cytochrome c domain-containing protein</fullName>
    </recommendedName>
</protein>
<feature type="domain" description="DUF1553" evidence="3">
    <location>
        <begin position="492"/>
        <end position="717"/>
    </location>
</feature>
<feature type="domain" description="DUF1549" evidence="2">
    <location>
        <begin position="265"/>
        <end position="447"/>
    </location>
</feature>
<reference evidence="4 5" key="1">
    <citation type="submission" date="2019-02" db="EMBL/GenBank/DDBJ databases">
        <title>Deep-cultivation of Planctomycetes and their phenomic and genomic characterization uncovers novel biology.</title>
        <authorList>
            <person name="Wiegand S."/>
            <person name="Jogler M."/>
            <person name="Boedeker C."/>
            <person name="Pinto D."/>
            <person name="Vollmers J."/>
            <person name="Rivas-Marin E."/>
            <person name="Kohn T."/>
            <person name="Peeters S.H."/>
            <person name="Heuer A."/>
            <person name="Rast P."/>
            <person name="Oberbeckmann S."/>
            <person name="Bunk B."/>
            <person name="Jeske O."/>
            <person name="Meyerdierks A."/>
            <person name="Storesund J.E."/>
            <person name="Kallscheuer N."/>
            <person name="Luecker S."/>
            <person name="Lage O.M."/>
            <person name="Pohl T."/>
            <person name="Merkel B.J."/>
            <person name="Hornburger P."/>
            <person name="Mueller R.-W."/>
            <person name="Bruemmer F."/>
            <person name="Labrenz M."/>
            <person name="Spormann A.M."/>
            <person name="Op den Camp H."/>
            <person name="Overmann J."/>
            <person name="Amann R."/>
            <person name="Jetten M.S.M."/>
            <person name="Mascher T."/>
            <person name="Medema M.H."/>
            <person name="Devos D.P."/>
            <person name="Kaster A.-K."/>
            <person name="Ovreas L."/>
            <person name="Rohde M."/>
            <person name="Galperin M.Y."/>
            <person name="Jogler C."/>
        </authorList>
    </citation>
    <scope>NUCLEOTIDE SEQUENCE [LARGE SCALE GENOMIC DNA]</scope>
    <source>
        <strain evidence="4 5">SV_7m_r</strain>
    </source>
</reference>
<sequence length="750" mass="83985">MIANGNRILQVGLILFAWSLGDSSPVAAQGRSAKTPVDAAKPEKGTNGDSLPVDFRNDVMPILTRQGCNVGACHGAARGRGGFRLSLYGGNPLADHEAIVRHLKGRRIHFADPESSLLLRKATESIQHGGGEVLSWDNPLTETLVDWIAQGAQLGQSDLPTRIEVQPRRAELKSTSDRLSIQVFAKGPNGQSRDVTELTVLTAEDSSAVEIQREPVTITVNRPGRHVVIARYLNHVVPLQISLPFGGNAAAVNSSAAQRKQQHLVDRYIDLSLHSLGLPASGQVNDQIWLRRLCLDLTGRLPEFTELDQDQYDLSQADDRQRVIDELLQSPQFVQFWTFKFSQWLRVRPQLSDAQAVRQYRDWIADQIRGGVSYQQMARELILASGNSQQIGPANFYRTAQSPRLQAEFFSEFFMASRMRCANCHNHPLDRWTQDDYHGLAAIFAKIPTRPMVEVNPFGQVIHPRTLQPAVQRLPGERFLEQTEDVLKGDQGRQALASWLVDSQNPYFAKAFVNRLWNHMMGRGLVHPVDDFRDTNPPTHPELLSVMAGDFTDNGYDLRHTLRLIATSQAYARSSDVLPGNQHDDKFYSHALPRPLIAEVMADAISDVTGVAERYAEMPIGTRATELVVTNVRTRTLEVLGQCDRSDSCETGSLPVDALAQNLHLLNGPLLNQKLDAPQGRLHRLLAAGHRADDVIDQFYIAAYNRKPNADEQQFWQQQLRAVGQDRQLQREVLNDCVWSLLNSFEFKHH</sequence>
<dbReference type="RefSeq" id="WP_145269783.1">
    <property type="nucleotide sequence ID" value="NZ_CP036272.1"/>
</dbReference>
<gene>
    <name evidence="4" type="ORF">SV7mr_10390</name>
</gene>